<dbReference type="InterPro" id="IPR002646">
    <property type="entry name" value="PolA_pol_head_dom"/>
</dbReference>
<evidence type="ECO:0000259" key="9">
    <source>
        <dbReference type="Pfam" id="PF01743"/>
    </source>
</evidence>
<evidence type="ECO:0000313" key="12">
    <source>
        <dbReference type="Proteomes" id="UP000239425"/>
    </source>
</evidence>
<dbReference type="AlphaFoldDB" id="A0A2S5R8I4"/>
<organism evidence="11 12">
    <name type="scientific">Holospora curviuscula</name>
    <dbReference type="NCBI Taxonomy" id="1082868"/>
    <lineage>
        <taxon>Bacteria</taxon>
        <taxon>Pseudomonadati</taxon>
        <taxon>Pseudomonadota</taxon>
        <taxon>Alphaproteobacteria</taxon>
        <taxon>Holosporales</taxon>
        <taxon>Holosporaceae</taxon>
        <taxon>Holospora</taxon>
    </lineage>
</organism>
<dbReference type="InterPro" id="IPR043519">
    <property type="entry name" value="NT_sf"/>
</dbReference>
<keyword evidence="3" id="KW-0819">tRNA processing</keyword>
<dbReference type="InterPro" id="IPR032828">
    <property type="entry name" value="PolyA_RNA-bd"/>
</dbReference>
<keyword evidence="12" id="KW-1185">Reference proteome</keyword>
<evidence type="ECO:0000313" key="11">
    <source>
        <dbReference type="EMBL" id="PPE03628.1"/>
    </source>
</evidence>
<evidence type="ECO:0000256" key="4">
    <source>
        <dbReference type="ARBA" id="ARBA00022695"/>
    </source>
</evidence>
<reference evidence="11 12" key="1">
    <citation type="submission" date="2017-11" db="EMBL/GenBank/DDBJ databases">
        <title>Comparative genomic analysis of Holospora spp., intranuclear symbionts of paramecia.</title>
        <authorList>
            <person name="Garushyants S.K."/>
            <person name="Beliavskaya A."/>
            <person name="Malko D.B."/>
            <person name="Logacheva M.D."/>
            <person name="Rautian M.S."/>
            <person name="Gelfand M.S."/>
        </authorList>
    </citation>
    <scope>NUCLEOTIDE SEQUENCE [LARGE SCALE GENOMIC DNA]</scope>
    <source>
        <strain evidence="12">02AZ16</strain>
    </source>
</reference>
<dbReference type="GO" id="GO:0016779">
    <property type="term" value="F:nucleotidyltransferase activity"/>
    <property type="evidence" value="ECO:0007669"/>
    <property type="project" value="UniProtKB-KW"/>
</dbReference>
<dbReference type="GO" id="GO:0046872">
    <property type="term" value="F:metal ion binding"/>
    <property type="evidence" value="ECO:0007669"/>
    <property type="project" value="UniProtKB-KW"/>
</dbReference>
<dbReference type="Proteomes" id="UP000239425">
    <property type="component" value="Unassembled WGS sequence"/>
</dbReference>
<dbReference type="RefSeq" id="WP_207760919.1">
    <property type="nucleotide sequence ID" value="NZ_PHHC01000085.1"/>
</dbReference>
<evidence type="ECO:0000259" key="10">
    <source>
        <dbReference type="Pfam" id="PF12627"/>
    </source>
</evidence>
<keyword evidence="8" id="KW-0694">RNA-binding</keyword>
<dbReference type="PANTHER" id="PTHR46173">
    <property type="entry name" value="CCA TRNA NUCLEOTIDYLTRANSFERASE 1, MITOCHONDRIAL"/>
    <property type="match status" value="1"/>
</dbReference>
<evidence type="ECO:0000256" key="3">
    <source>
        <dbReference type="ARBA" id="ARBA00022694"/>
    </source>
</evidence>
<keyword evidence="6" id="KW-0547">Nucleotide-binding</keyword>
<dbReference type="PANTHER" id="PTHR46173:SF1">
    <property type="entry name" value="CCA TRNA NUCLEOTIDYLTRANSFERASE 1, MITOCHONDRIAL"/>
    <property type="match status" value="1"/>
</dbReference>
<dbReference type="GO" id="GO:0000166">
    <property type="term" value="F:nucleotide binding"/>
    <property type="evidence" value="ECO:0007669"/>
    <property type="project" value="UniProtKB-KW"/>
</dbReference>
<feature type="domain" description="Poly A polymerase head" evidence="9">
    <location>
        <begin position="42"/>
        <end position="164"/>
    </location>
</feature>
<proteinExistence type="inferred from homology"/>
<dbReference type="SUPFAM" id="SSF81891">
    <property type="entry name" value="Poly A polymerase C-terminal region-like"/>
    <property type="match status" value="1"/>
</dbReference>
<dbReference type="CDD" id="cd05398">
    <property type="entry name" value="NT_ClassII-CCAase"/>
    <property type="match status" value="1"/>
</dbReference>
<dbReference type="Pfam" id="PF12627">
    <property type="entry name" value="PolyA_pol_RNAbd"/>
    <property type="match status" value="1"/>
</dbReference>
<evidence type="ECO:0000256" key="5">
    <source>
        <dbReference type="ARBA" id="ARBA00022723"/>
    </source>
</evidence>
<sequence>MTAFKNLHRWPLNGGMNTVFEWLKNPGPQALFSCFKGKAEIRFVGGCVRNSLLGIPLKDDFDLAITCPPYLTMKFLQDAGITAIPTGIKHGTVSAIIEGIPYEITTLRTECSHDGRHAMVQFTHDWIGDAMRRDFTINALYVDAEGEVFDVVQGREDLDQGIVRFIGDPDGRIQEDYLRILRFFRIHAYYGKGPLNAQAFLRCCRWKHMLGILSKERITKEFFKLLDASNPWYVIGEMVASGILSQLLQAPLNFFSMEAFERATGYVPEAWVRWVSLTNHSCPGLCLSRKQEKAFESLLNPLEVHNIRSSLYTQPSSIVLGRWWIRCAKFFATSPDKALQDWHHYSVEILSFTPVPFPLNGSLLLAQGILQRHIGTILAEVKTWWIQNEERPDQSACLSYALTVAKQLSSS</sequence>
<dbReference type="InterPro" id="IPR050264">
    <property type="entry name" value="Bact_CCA-adding_enz_type3_sf"/>
</dbReference>
<evidence type="ECO:0000256" key="8">
    <source>
        <dbReference type="RuleBase" id="RU003953"/>
    </source>
</evidence>
<evidence type="ECO:0000256" key="7">
    <source>
        <dbReference type="ARBA" id="ARBA00022842"/>
    </source>
</evidence>
<dbReference type="EMBL" id="PHHC01000085">
    <property type="protein sequence ID" value="PPE03628.1"/>
    <property type="molecule type" value="Genomic_DNA"/>
</dbReference>
<comment type="caution">
    <text evidence="11">The sequence shown here is derived from an EMBL/GenBank/DDBJ whole genome shotgun (WGS) entry which is preliminary data.</text>
</comment>
<comment type="cofactor">
    <cofactor evidence="1">
        <name>Mg(2+)</name>
        <dbReference type="ChEBI" id="CHEBI:18420"/>
    </cofactor>
</comment>
<evidence type="ECO:0000256" key="2">
    <source>
        <dbReference type="ARBA" id="ARBA00022679"/>
    </source>
</evidence>
<keyword evidence="7" id="KW-0460">Magnesium</keyword>
<dbReference type="Gene3D" id="1.10.3090.10">
    <property type="entry name" value="cca-adding enzyme, domain 2"/>
    <property type="match status" value="1"/>
</dbReference>
<keyword evidence="2 8" id="KW-0808">Transferase</keyword>
<feature type="domain" description="tRNA nucleotidyltransferase/poly(A) polymerase RNA and SrmB- binding" evidence="10">
    <location>
        <begin position="207"/>
        <end position="248"/>
    </location>
</feature>
<keyword evidence="4" id="KW-0548">Nucleotidyltransferase</keyword>
<dbReference type="GO" id="GO:0000049">
    <property type="term" value="F:tRNA binding"/>
    <property type="evidence" value="ECO:0007669"/>
    <property type="project" value="TreeGrafter"/>
</dbReference>
<dbReference type="GO" id="GO:0008033">
    <property type="term" value="P:tRNA processing"/>
    <property type="evidence" value="ECO:0007669"/>
    <property type="project" value="UniProtKB-KW"/>
</dbReference>
<protein>
    <submittedName>
        <fullName evidence="11">CCA-adding enzyme</fullName>
    </submittedName>
</protein>
<dbReference type="SUPFAM" id="SSF81301">
    <property type="entry name" value="Nucleotidyltransferase"/>
    <property type="match status" value="1"/>
</dbReference>
<evidence type="ECO:0000256" key="1">
    <source>
        <dbReference type="ARBA" id="ARBA00001946"/>
    </source>
</evidence>
<evidence type="ECO:0000256" key="6">
    <source>
        <dbReference type="ARBA" id="ARBA00022741"/>
    </source>
</evidence>
<accession>A0A2S5R8I4</accession>
<name>A0A2S5R8I4_9PROT</name>
<gene>
    <name evidence="11" type="ORF">HCUR_00917</name>
</gene>
<dbReference type="Pfam" id="PF01743">
    <property type="entry name" value="PolyA_pol"/>
    <property type="match status" value="1"/>
</dbReference>
<dbReference type="Gene3D" id="3.30.460.10">
    <property type="entry name" value="Beta Polymerase, domain 2"/>
    <property type="match status" value="1"/>
</dbReference>
<keyword evidence="5" id="KW-0479">Metal-binding</keyword>
<comment type="similarity">
    <text evidence="8">Belongs to the tRNA nucleotidyltransferase/poly(A) polymerase family.</text>
</comment>